<comment type="caution">
    <text evidence="2">The sequence shown here is derived from an EMBL/GenBank/DDBJ whole genome shotgun (WGS) entry which is preliminary data.</text>
</comment>
<evidence type="ECO:0000313" key="3">
    <source>
        <dbReference type="Proteomes" id="UP001645038"/>
    </source>
</evidence>
<dbReference type="RefSeq" id="WP_192538893.1">
    <property type="nucleotide sequence ID" value="NZ_JABUZA010000038.1"/>
</dbReference>
<name>A0ABR9G0H0_9GAMM</name>
<proteinExistence type="predicted"/>
<gene>
    <name evidence="2" type="ORF">EI547_13155</name>
</gene>
<dbReference type="Proteomes" id="UP001645038">
    <property type="component" value="Unassembled WGS sequence"/>
</dbReference>
<dbReference type="EMBL" id="RRZB01000033">
    <property type="protein sequence ID" value="MBE0464396.1"/>
    <property type="molecule type" value="Genomic_DNA"/>
</dbReference>
<evidence type="ECO:0008006" key="4">
    <source>
        <dbReference type="Google" id="ProtNLM"/>
    </source>
</evidence>
<evidence type="ECO:0000313" key="2">
    <source>
        <dbReference type="EMBL" id="MBE0464396.1"/>
    </source>
</evidence>
<reference evidence="2 3" key="1">
    <citation type="submission" date="2020-07" db="EMBL/GenBank/DDBJ databases">
        <title>Halophilic bacteria isolated from french cheeses.</title>
        <authorList>
            <person name="Kothe C.I."/>
            <person name="Farah-Kraiem B."/>
            <person name="Renault P."/>
            <person name="Dridi B."/>
        </authorList>
    </citation>
    <scope>NUCLEOTIDE SEQUENCE [LARGE SCALE GENOMIC DNA]</scope>
    <source>
        <strain evidence="2 3">FME20</strain>
    </source>
</reference>
<keyword evidence="3" id="KW-1185">Reference proteome</keyword>
<evidence type="ECO:0000256" key="1">
    <source>
        <dbReference type="SAM" id="MobiDB-lite"/>
    </source>
</evidence>
<accession>A0ABR9G0H0</accession>
<feature type="region of interest" description="Disordered" evidence="1">
    <location>
        <begin position="75"/>
        <end position="103"/>
    </location>
</feature>
<sequence>MAKPELQDAIIYTQDGSVLGTVSDASAETKLEILKSDGNRIWVERNDLSENYGQLTLAEDYTVYSADSVNGDWTEGDVDDTVEDTFPASDPPSFTLGDEGKGR</sequence>
<organism evidence="2 3">
    <name type="scientific">Halomonas colorata</name>
    <dbReference type="NCBI Taxonomy" id="2742615"/>
    <lineage>
        <taxon>Bacteria</taxon>
        <taxon>Pseudomonadati</taxon>
        <taxon>Pseudomonadota</taxon>
        <taxon>Gammaproteobacteria</taxon>
        <taxon>Oceanospirillales</taxon>
        <taxon>Halomonadaceae</taxon>
        <taxon>Halomonas</taxon>
    </lineage>
</organism>
<protein>
    <recommendedName>
        <fullName evidence="4">DUF2171 domain-containing protein</fullName>
    </recommendedName>
</protein>